<dbReference type="EMBL" id="JAOWRF010000361">
    <property type="protein sequence ID" value="MCV3216808.1"/>
    <property type="molecule type" value="Genomic_DNA"/>
</dbReference>
<proteinExistence type="predicted"/>
<dbReference type="InterPro" id="IPR001509">
    <property type="entry name" value="Epimerase_deHydtase"/>
</dbReference>
<protein>
    <submittedName>
        <fullName evidence="2">NAD(P)-dependent oxidoreductase</fullName>
    </submittedName>
</protein>
<sequence length="322" mass="35888">MKKKRILVTGASGCVGHYLSEALIKQTNHELYLLVRNPDKLQVDTQARPGITVLQGDMQEISLFADLLKTIDTAVLTATAWGGDNTFKINVDKTLELMSLLDPDKCEQVIYFSTASVLGRNEQPLKEAGELGIDYVRSKYECLYKVPKLDIAPKVTTVFPTLVLGGEADKPYSHISSGISEVTKYIDLIRFLQLDGSFHFIHGRDIATVVGYLIDNPPKENQSRKLVLGQAQLTANQAIEDVCDYLGKQIIFRIPLSLSLANVIIAVFRIQMDAWSRFCMNYRHFIYKNAINPATFGLPNYCPTISDVLKISGVKPANTNSR</sequence>
<dbReference type="PANTHER" id="PTHR43245:SF13">
    <property type="entry name" value="UDP-D-APIOSE_UDP-D-XYLOSE SYNTHASE 2"/>
    <property type="match status" value="1"/>
</dbReference>
<dbReference type="PANTHER" id="PTHR43245">
    <property type="entry name" value="BIFUNCTIONAL POLYMYXIN RESISTANCE PROTEIN ARNA"/>
    <property type="match status" value="1"/>
</dbReference>
<evidence type="ECO:0000259" key="1">
    <source>
        <dbReference type="Pfam" id="PF01370"/>
    </source>
</evidence>
<evidence type="ECO:0000313" key="2">
    <source>
        <dbReference type="EMBL" id="MCV3216808.1"/>
    </source>
</evidence>
<dbReference type="Proteomes" id="UP001526143">
    <property type="component" value="Unassembled WGS sequence"/>
</dbReference>
<dbReference type="InterPro" id="IPR050177">
    <property type="entry name" value="Lipid_A_modif_metabolic_enz"/>
</dbReference>
<evidence type="ECO:0000313" key="3">
    <source>
        <dbReference type="Proteomes" id="UP001526143"/>
    </source>
</evidence>
<organism evidence="2 3">
    <name type="scientific">Plectonema radiosum NIES-515</name>
    <dbReference type="NCBI Taxonomy" id="2986073"/>
    <lineage>
        <taxon>Bacteria</taxon>
        <taxon>Bacillati</taxon>
        <taxon>Cyanobacteriota</taxon>
        <taxon>Cyanophyceae</taxon>
        <taxon>Oscillatoriophycideae</taxon>
        <taxon>Oscillatoriales</taxon>
        <taxon>Microcoleaceae</taxon>
        <taxon>Plectonema</taxon>
    </lineage>
</organism>
<dbReference type="InterPro" id="IPR036291">
    <property type="entry name" value="NAD(P)-bd_dom_sf"/>
</dbReference>
<accession>A0ABT3B5Z1</accession>
<gene>
    <name evidence="2" type="ORF">OGM63_25435</name>
</gene>
<dbReference type="Pfam" id="PF01370">
    <property type="entry name" value="Epimerase"/>
    <property type="match status" value="1"/>
</dbReference>
<reference evidence="2 3" key="1">
    <citation type="submission" date="2022-10" db="EMBL/GenBank/DDBJ databases">
        <title>Identification of biosynthetic pathway for the production of the potent trypsin inhibitor radiosumin.</title>
        <authorList>
            <person name="Fewer D.P."/>
            <person name="Delbaje E."/>
            <person name="Ouyang X."/>
            <person name="Agostino P.D."/>
            <person name="Wahlsten M."/>
            <person name="Jokela J."/>
            <person name="Permi P."/>
            <person name="Haapaniemi E."/>
            <person name="Koistinen H."/>
        </authorList>
    </citation>
    <scope>NUCLEOTIDE SEQUENCE [LARGE SCALE GENOMIC DNA]</scope>
    <source>
        <strain evidence="2 3">NIES-515</strain>
    </source>
</reference>
<feature type="domain" description="NAD-dependent epimerase/dehydratase" evidence="1">
    <location>
        <begin position="6"/>
        <end position="229"/>
    </location>
</feature>
<dbReference type="SUPFAM" id="SSF51735">
    <property type="entry name" value="NAD(P)-binding Rossmann-fold domains"/>
    <property type="match status" value="1"/>
</dbReference>
<comment type="caution">
    <text evidence="2">The sequence shown here is derived from an EMBL/GenBank/DDBJ whole genome shotgun (WGS) entry which is preliminary data.</text>
</comment>
<name>A0ABT3B5Z1_9CYAN</name>
<keyword evidence="3" id="KW-1185">Reference proteome</keyword>
<dbReference type="RefSeq" id="WP_263748495.1">
    <property type="nucleotide sequence ID" value="NZ_JAOWRF010000361.1"/>
</dbReference>
<dbReference type="Gene3D" id="3.40.50.720">
    <property type="entry name" value="NAD(P)-binding Rossmann-like Domain"/>
    <property type="match status" value="1"/>
</dbReference>